<feature type="compositionally biased region" description="Low complexity" evidence="1">
    <location>
        <begin position="221"/>
        <end position="235"/>
    </location>
</feature>
<proteinExistence type="predicted"/>
<gene>
    <name evidence="2" type="ORF">I0K15_03360</name>
</gene>
<dbReference type="KEGG" id="poz:I0K15_03360"/>
<protein>
    <recommendedName>
        <fullName evidence="4">Protein ImuA</fullName>
    </recommendedName>
</protein>
<evidence type="ECO:0000256" key="1">
    <source>
        <dbReference type="SAM" id="MobiDB-lite"/>
    </source>
</evidence>
<evidence type="ECO:0000313" key="3">
    <source>
        <dbReference type="Proteomes" id="UP000594800"/>
    </source>
</evidence>
<dbReference type="SUPFAM" id="SSF52540">
    <property type="entry name" value="P-loop containing nucleoside triphosphate hydrolases"/>
    <property type="match status" value="1"/>
</dbReference>
<feature type="region of interest" description="Disordered" evidence="1">
    <location>
        <begin position="221"/>
        <end position="241"/>
    </location>
</feature>
<dbReference type="Gene3D" id="3.40.50.300">
    <property type="entry name" value="P-loop containing nucleotide triphosphate hydrolases"/>
    <property type="match status" value="1"/>
</dbReference>
<evidence type="ECO:0008006" key="4">
    <source>
        <dbReference type="Google" id="ProtNLM"/>
    </source>
</evidence>
<name>A0A7S9LTF6_9RHOB</name>
<accession>A0A7S9LTF6</accession>
<dbReference type="RefSeq" id="WP_196104022.1">
    <property type="nucleotide sequence ID" value="NZ_CP064942.1"/>
</dbReference>
<reference evidence="2 3" key="1">
    <citation type="submission" date="2020-11" db="EMBL/GenBank/DDBJ databases">
        <title>Description of Pontivivens ytuae sp. nov. isolated from deep sea sediment of Mariana Trench.</title>
        <authorList>
            <person name="Wang Z."/>
            <person name="Sun Q.-L."/>
            <person name="Xu X.-D."/>
            <person name="Tang Y.-Z."/>
            <person name="Zhang J."/>
        </authorList>
    </citation>
    <scope>NUCLEOTIDE SEQUENCE [LARGE SCALE GENOMIC DNA]</scope>
    <source>
        <strain evidence="2 3">MT2928</strain>
    </source>
</reference>
<dbReference type="Proteomes" id="UP000594800">
    <property type="component" value="Chromosome"/>
</dbReference>
<dbReference type="EMBL" id="CP064942">
    <property type="protein sequence ID" value="QPH54821.1"/>
    <property type="molecule type" value="Genomic_DNA"/>
</dbReference>
<dbReference type="InterPro" id="IPR027417">
    <property type="entry name" value="P-loop_NTPase"/>
</dbReference>
<evidence type="ECO:0000313" key="2">
    <source>
        <dbReference type="EMBL" id="QPH54821.1"/>
    </source>
</evidence>
<dbReference type="AlphaFoldDB" id="A0A7S9LTF6"/>
<organism evidence="2 3">
    <name type="scientific">Pontivivens ytuae</name>
    <dbReference type="NCBI Taxonomy" id="2789856"/>
    <lineage>
        <taxon>Bacteria</taxon>
        <taxon>Pseudomonadati</taxon>
        <taxon>Pseudomonadota</taxon>
        <taxon>Alphaproteobacteria</taxon>
        <taxon>Rhodobacterales</taxon>
        <taxon>Paracoccaceae</taxon>
        <taxon>Pontivivens</taxon>
    </lineage>
</organism>
<keyword evidence="3" id="KW-1185">Reference proteome</keyword>
<sequence>MSFRLPDGAGLFRLSALKPSPAGAFPFGLGREGVHEVAAAGPGDMTAALGFALAGLAQARPASLIWVTERTRAHDHGPVREDVAAAFLRPRPIILHVGVRRTIDVLWTVEEALRADGVSLVLAELAEADFTATRRLTLAARKHGRPAVLLMDQRREGATAAEARWRVKALPSAPNQYDPQAPGRPRWEAVLERARSAPGDVGRVFALEYDDETLSLDLVPGLAAGPAAPRPAASVPEREAG</sequence>